<name>A0A843VTY9_COLES</name>
<organism evidence="1 2">
    <name type="scientific">Colocasia esculenta</name>
    <name type="common">Wild taro</name>
    <name type="synonym">Arum esculentum</name>
    <dbReference type="NCBI Taxonomy" id="4460"/>
    <lineage>
        <taxon>Eukaryota</taxon>
        <taxon>Viridiplantae</taxon>
        <taxon>Streptophyta</taxon>
        <taxon>Embryophyta</taxon>
        <taxon>Tracheophyta</taxon>
        <taxon>Spermatophyta</taxon>
        <taxon>Magnoliopsida</taxon>
        <taxon>Liliopsida</taxon>
        <taxon>Araceae</taxon>
        <taxon>Aroideae</taxon>
        <taxon>Colocasieae</taxon>
        <taxon>Colocasia</taxon>
    </lineage>
</organism>
<evidence type="ECO:0000313" key="2">
    <source>
        <dbReference type="Proteomes" id="UP000652761"/>
    </source>
</evidence>
<dbReference type="AlphaFoldDB" id="A0A843VTY9"/>
<proteinExistence type="predicted"/>
<dbReference type="Proteomes" id="UP000652761">
    <property type="component" value="Unassembled WGS sequence"/>
</dbReference>
<keyword evidence="2" id="KW-1185">Reference proteome</keyword>
<dbReference type="EMBL" id="NMUH01002867">
    <property type="protein sequence ID" value="MQM02523.1"/>
    <property type="molecule type" value="Genomic_DNA"/>
</dbReference>
<protein>
    <submittedName>
        <fullName evidence="1">Uncharacterized protein</fullName>
    </submittedName>
</protein>
<comment type="caution">
    <text evidence="1">The sequence shown here is derived from an EMBL/GenBank/DDBJ whole genome shotgun (WGS) entry which is preliminary data.</text>
</comment>
<accession>A0A843VTY9</accession>
<sequence>MEVVLAPGKVPIIDRRNLSGTHFAPEGYGYFCSFPHKLGYLYNFPHHRGISTIFCSFRGLYVISHKLGASVQISGQQGHLCHFPPNRGLFYNVAPFMDFRRWVGWTGGGCLWLGLQLEACHLRLVGVPEEEGGYLQFGLPEVPTSGFGPTGGGYEFAAREMVAKERIFNKDWRQASSLKARLLGFSQLLGRLPKNITMLEPPSCIVNINSPHYIRGRKNTIRFWFLSAKIIPPISSNQVNAMITTNTCLQWEICIWRNRLVITKISGEARGVVRLQNKRLALAKYQYAWPDAIYTVFIKRLVEAFIMG</sequence>
<evidence type="ECO:0000313" key="1">
    <source>
        <dbReference type="EMBL" id="MQM02523.1"/>
    </source>
</evidence>
<reference evidence="1" key="1">
    <citation type="submission" date="2017-07" db="EMBL/GenBank/DDBJ databases">
        <title>Taro Niue Genome Assembly and Annotation.</title>
        <authorList>
            <person name="Atibalentja N."/>
            <person name="Keating K."/>
            <person name="Fields C.J."/>
        </authorList>
    </citation>
    <scope>NUCLEOTIDE SEQUENCE</scope>
    <source>
        <strain evidence="1">Niue_2</strain>
        <tissue evidence="1">Leaf</tissue>
    </source>
</reference>
<gene>
    <name evidence="1" type="ORF">Taro_035289</name>
</gene>